<evidence type="ECO:0000313" key="1">
    <source>
        <dbReference type="EMBL" id="KAF1977290.1"/>
    </source>
</evidence>
<dbReference type="EMBL" id="ML976663">
    <property type="protein sequence ID" value="KAF1977290.1"/>
    <property type="molecule type" value="Genomic_DNA"/>
</dbReference>
<protein>
    <submittedName>
        <fullName evidence="1">Uncharacterized protein</fullName>
    </submittedName>
</protein>
<dbReference type="Proteomes" id="UP000800036">
    <property type="component" value="Unassembled WGS sequence"/>
</dbReference>
<organism evidence="1 2">
    <name type="scientific">Bimuria novae-zelandiae CBS 107.79</name>
    <dbReference type="NCBI Taxonomy" id="1447943"/>
    <lineage>
        <taxon>Eukaryota</taxon>
        <taxon>Fungi</taxon>
        <taxon>Dikarya</taxon>
        <taxon>Ascomycota</taxon>
        <taxon>Pezizomycotina</taxon>
        <taxon>Dothideomycetes</taxon>
        <taxon>Pleosporomycetidae</taxon>
        <taxon>Pleosporales</taxon>
        <taxon>Massarineae</taxon>
        <taxon>Didymosphaeriaceae</taxon>
        <taxon>Bimuria</taxon>
    </lineage>
</organism>
<dbReference type="OrthoDB" id="3785918at2759"/>
<reference evidence="1" key="1">
    <citation type="journal article" date="2020" name="Stud. Mycol.">
        <title>101 Dothideomycetes genomes: a test case for predicting lifestyles and emergence of pathogens.</title>
        <authorList>
            <person name="Haridas S."/>
            <person name="Albert R."/>
            <person name="Binder M."/>
            <person name="Bloem J."/>
            <person name="Labutti K."/>
            <person name="Salamov A."/>
            <person name="Andreopoulos B."/>
            <person name="Baker S."/>
            <person name="Barry K."/>
            <person name="Bills G."/>
            <person name="Bluhm B."/>
            <person name="Cannon C."/>
            <person name="Castanera R."/>
            <person name="Culley D."/>
            <person name="Daum C."/>
            <person name="Ezra D."/>
            <person name="Gonzalez J."/>
            <person name="Henrissat B."/>
            <person name="Kuo A."/>
            <person name="Liang C."/>
            <person name="Lipzen A."/>
            <person name="Lutzoni F."/>
            <person name="Magnuson J."/>
            <person name="Mondo S."/>
            <person name="Nolan M."/>
            <person name="Ohm R."/>
            <person name="Pangilinan J."/>
            <person name="Park H.-J."/>
            <person name="Ramirez L."/>
            <person name="Alfaro M."/>
            <person name="Sun H."/>
            <person name="Tritt A."/>
            <person name="Yoshinaga Y."/>
            <person name="Zwiers L.-H."/>
            <person name="Turgeon B."/>
            <person name="Goodwin S."/>
            <person name="Spatafora J."/>
            <person name="Crous P."/>
            <person name="Grigoriev I."/>
        </authorList>
    </citation>
    <scope>NUCLEOTIDE SEQUENCE</scope>
    <source>
        <strain evidence="1">CBS 107.79</strain>
    </source>
</reference>
<gene>
    <name evidence="1" type="ORF">BU23DRAFT_564819</name>
</gene>
<sequence>MRSTSGAVAKAFSLDAFARFSYLWAHAQSLIRLHVYTTRQGSKIFTQAGQAPSSPSTPSKKVFAYSLAVAQDCSHTPQPAGPANDDLQFFKLLWNATTDVFEKMLEEANLDLEVCGWGVNGLTAGYTELQTTSAAEKTKFIVYKGRLKAALNSLPSLSSPHSSPDSGVTPHRRVFMLTKARREVNICSNMLLQQFRSEGWTIVRWYHGIAVAESWVGNLNMRQALVVTEEEVDN</sequence>
<name>A0A6A5VL35_9PLEO</name>
<dbReference type="AlphaFoldDB" id="A0A6A5VL35"/>
<accession>A0A6A5VL35</accession>
<proteinExistence type="predicted"/>
<evidence type="ECO:0000313" key="2">
    <source>
        <dbReference type="Proteomes" id="UP000800036"/>
    </source>
</evidence>
<keyword evidence="2" id="KW-1185">Reference proteome</keyword>